<dbReference type="RefSeq" id="XP_070891408.1">
    <property type="nucleotide sequence ID" value="XM_071027660.1"/>
</dbReference>
<keyword evidence="1" id="KW-0479">Metal-binding</keyword>
<feature type="domain" description="MYND-type" evidence="7">
    <location>
        <begin position="59"/>
        <end position="107"/>
    </location>
</feature>
<evidence type="ECO:0000256" key="3">
    <source>
        <dbReference type="ARBA" id="ARBA00022833"/>
    </source>
</evidence>
<evidence type="ECO:0000256" key="5">
    <source>
        <dbReference type="SAM" id="MobiDB-lite"/>
    </source>
</evidence>
<dbReference type="Gene3D" id="1.10.220.160">
    <property type="match status" value="1"/>
</dbReference>
<keyword evidence="9" id="KW-1185">Reference proteome</keyword>
<feature type="domain" description="SET" evidence="6">
    <location>
        <begin position="8"/>
        <end position="257"/>
    </location>
</feature>
<accession>A0ABR4M748</accession>
<keyword evidence="2 4" id="KW-0863">Zinc-finger</keyword>
<dbReference type="GeneID" id="98142732"/>
<dbReference type="SUPFAM" id="SSF82199">
    <property type="entry name" value="SET domain"/>
    <property type="match status" value="1"/>
</dbReference>
<dbReference type="PROSITE" id="PS50280">
    <property type="entry name" value="SET"/>
    <property type="match status" value="1"/>
</dbReference>
<dbReference type="Pfam" id="PF01753">
    <property type="entry name" value="zf-MYND"/>
    <property type="match status" value="1"/>
</dbReference>
<evidence type="ECO:0008006" key="10">
    <source>
        <dbReference type="Google" id="ProtNLM"/>
    </source>
</evidence>
<evidence type="ECO:0000313" key="9">
    <source>
        <dbReference type="Proteomes" id="UP001610432"/>
    </source>
</evidence>
<protein>
    <recommendedName>
        <fullName evidence="10">Suppressor of anucleate metulae protein B</fullName>
    </recommendedName>
</protein>
<evidence type="ECO:0000256" key="1">
    <source>
        <dbReference type="ARBA" id="ARBA00022723"/>
    </source>
</evidence>
<dbReference type="Gene3D" id="2.170.270.10">
    <property type="entry name" value="SET domain"/>
    <property type="match status" value="1"/>
</dbReference>
<organism evidence="8 9">
    <name type="scientific">Aspergillus lucknowensis</name>
    <dbReference type="NCBI Taxonomy" id="176173"/>
    <lineage>
        <taxon>Eukaryota</taxon>
        <taxon>Fungi</taxon>
        <taxon>Dikarya</taxon>
        <taxon>Ascomycota</taxon>
        <taxon>Pezizomycotina</taxon>
        <taxon>Eurotiomycetes</taxon>
        <taxon>Eurotiomycetidae</taxon>
        <taxon>Eurotiales</taxon>
        <taxon>Aspergillaceae</taxon>
        <taxon>Aspergillus</taxon>
        <taxon>Aspergillus subgen. Nidulantes</taxon>
    </lineage>
</organism>
<evidence type="ECO:0000256" key="4">
    <source>
        <dbReference type="PROSITE-ProRule" id="PRU00134"/>
    </source>
</evidence>
<dbReference type="PROSITE" id="PS50865">
    <property type="entry name" value="ZF_MYND_2"/>
    <property type="match status" value="1"/>
</dbReference>
<dbReference type="PANTHER" id="PTHR12197:SF251">
    <property type="entry name" value="EG:BACR7C10.4 PROTEIN"/>
    <property type="match status" value="1"/>
</dbReference>
<evidence type="ECO:0000259" key="6">
    <source>
        <dbReference type="PROSITE" id="PS50280"/>
    </source>
</evidence>
<evidence type="ECO:0000256" key="2">
    <source>
        <dbReference type="ARBA" id="ARBA00022771"/>
    </source>
</evidence>
<dbReference type="InterPro" id="IPR046341">
    <property type="entry name" value="SET_dom_sf"/>
</dbReference>
<feature type="region of interest" description="Disordered" evidence="5">
    <location>
        <begin position="1"/>
        <end position="25"/>
    </location>
</feature>
<evidence type="ECO:0000259" key="7">
    <source>
        <dbReference type="PROSITE" id="PS50865"/>
    </source>
</evidence>
<dbReference type="PANTHER" id="PTHR12197">
    <property type="entry name" value="HISTONE-LYSINE N-METHYLTRANSFERASE SMYD"/>
    <property type="match status" value="1"/>
</dbReference>
<reference evidence="8 9" key="1">
    <citation type="submission" date="2024-07" db="EMBL/GenBank/DDBJ databases">
        <title>Section-level genome sequencing and comparative genomics of Aspergillus sections Usti and Cavernicolus.</title>
        <authorList>
            <consortium name="Lawrence Berkeley National Laboratory"/>
            <person name="Nybo J.L."/>
            <person name="Vesth T.C."/>
            <person name="Theobald S."/>
            <person name="Frisvad J.C."/>
            <person name="Larsen T.O."/>
            <person name="Kjaerboelling I."/>
            <person name="Rothschild-Mancinelli K."/>
            <person name="Lyhne E.K."/>
            <person name="Kogle M.E."/>
            <person name="Barry K."/>
            <person name="Clum A."/>
            <person name="Na H."/>
            <person name="Ledsgaard L."/>
            <person name="Lin J."/>
            <person name="Lipzen A."/>
            <person name="Kuo A."/>
            <person name="Riley R."/>
            <person name="Mondo S."/>
            <person name="Labutti K."/>
            <person name="Haridas S."/>
            <person name="Pangalinan J."/>
            <person name="Salamov A.A."/>
            <person name="Simmons B.A."/>
            <person name="Magnuson J.K."/>
            <person name="Chen J."/>
            <person name="Drula E."/>
            <person name="Henrissat B."/>
            <person name="Wiebenga A."/>
            <person name="Lubbers R.J."/>
            <person name="Gomes A.C."/>
            <person name="Macurrencykelacurrency M.R."/>
            <person name="Stajich J."/>
            <person name="Grigoriev I.V."/>
            <person name="Mortensen U.H."/>
            <person name="De Vries R.P."/>
            <person name="Baker S.E."/>
            <person name="Andersen M.R."/>
        </authorList>
    </citation>
    <scope>NUCLEOTIDE SEQUENCE [LARGE SCALE GENOMIC DNA]</scope>
    <source>
        <strain evidence="8 9">CBS 449.75</strain>
    </source>
</reference>
<gene>
    <name evidence="8" type="ORF">BJX67DRAFT_339461</name>
</gene>
<dbReference type="EMBL" id="JBFXLQ010000001">
    <property type="protein sequence ID" value="KAL2872429.1"/>
    <property type="molecule type" value="Genomic_DNA"/>
</dbReference>
<dbReference type="Gene3D" id="6.10.140.2220">
    <property type="match status" value="1"/>
</dbReference>
<dbReference type="Proteomes" id="UP001610432">
    <property type="component" value="Unassembled WGS sequence"/>
</dbReference>
<sequence>MPQEPLLPSIQTRTTPKPAPNGLGRGLFATTDFRTGDDVLHIQGPFVAVLDTQRLEDTCSGCFGKKQLEAESENGVDAKACSGCQVVKYCDKSCQAKDWKSGHSMECAIYKKLKPKILPNNARAVLRMVLRTAAKKNAYAPQEMELFYQLETHIREIREKNHAHWERISLSSMAVKEYSGTDMKLELISAFSARLDLNSFNLTTSVYDRVGLYLHPYAAIVNHSCEFNSVVGFDGPELYIKAIRPIGRGDQIFISYVDATSPPRIRRRELRERYFFDCHCERCSSENAQGQEAEIGDVAKDAYGLLESGSASNNVEKLMDTMNSLILHPWPITKQPLVSTLDALIAAMITAGDLKAALPLVALRYLYIDPVVYPSEAHPLRIVHAWTMARLAIHFTQTERETALQVLGEVGDDGSPAVSEVRVNLGPIVWSVLNGLAAKIDGSCAVPGLKGMVKRAFAHTHLVCRSRGIDPGLMRKESEAEWVKLHRAVRSVLGEKVIPEGVITFGD</sequence>
<name>A0ABR4M748_9EURO</name>
<comment type="caution">
    <text evidence="8">The sequence shown here is derived from an EMBL/GenBank/DDBJ whole genome shotgun (WGS) entry which is preliminary data.</text>
</comment>
<dbReference type="InterPro" id="IPR001214">
    <property type="entry name" value="SET_dom"/>
</dbReference>
<evidence type="ECO:0000313" key="8">
    <source>
        <dbReference type="EMBL" id="KAL2872429.1"/>
    </source>
</evidence>
<keyword evidence="3" id="KW-0862">Zinc</keyword>
<dbReference type="InterPro" id="IPR002893">
    <property type="entry name" value="Znf_MYND"/>
</dbReference>
<dbReference type="InterPro" id="IPR050869">
    <property type="entry name" value="H3K4_H4K5_MeTrfase"/>
</dbReference>
<proteinExistence type="predicted"/>
<dbReference type="Pfam" id="PF00856">
    <property type="entry name" value="SET"/>
    <property type="match status" value="1"/>
</dbReference>